<evidence type="ECO:0000256" key="3">
    <source>
        <dbReference type="ARBA" id="ARBA00022723"/>
    </source>
</evidence>
<dbReference type="Proteomes" id="UP000729913">
    <property type="component" value="Unassembled WGS sequence"/>
</dbReference>
<keyword evidence="4" id="KW-0862">Zinc</keyword>
<organism evidence="7 8">
    <name type="scientific">Cotesia typhae</name>
    <dbReference type="NCBI Taxonomy" id="2053667"/>
    <lineage>
        <taxon>Eukaryota</taxon>
        <taxon>Metazoa</taxon>
        <taxon>Ecdysozoa</taxon>
        <taxon>Arthropoda</taxon>
        <taxon>Hexapoda</taxon>
        <taxon>Insecta</taxon>
        <taxon>Pterygota</taxon>
        <taxon>Neoptera</taxon>
        <taxon>Endopterygota</taxon>
        <taxon>Hymenoptera</taxon>
        <taxon>Apocrita</taxon>
        <taxon>Ichneumonoidea</taxon>
        <taxon>Braconidae</taxon>
        <taxon>Microgastrinae</taxon>
        <taxon>Cotesia</taxon>
    </lineage>
</organism>
<dbReference type="PANTHER" id="PTHR18952:SF124">
    <property type="entry name" value="CARBONIC ANHYDRASE 7"/>
    <property type="match status" value="1"/>
</dbReference>
<dbReference type="InterPro" id="IPR023561">
    <property type="entry name" value="Carbonic_anhydrase_a-class"/>
</dbReference>
<dbReference type="EMBL" id="JAAOIC020000019">
    <property type="protein sequence ID" value="KAG8041259.1"/>
    <property type="molecule type" value="Genomic_DNA"/>
</dbReference>
<accession>A0A8J5RJH8</accession>
<keyword evidence="3" id="KW-0479">Metal-binding</keyword>
<dbReference type="OrthoDB" id="429145at2759"/>
<feature type="domain" description="Alpha-carbonic anhydrase" evidence="6">
    <location>
        <begin position="27"/>
        <end position="286"/>
    </location>
</feature>
<sequence length="326" mass="36968">MLPVASRYNACKVEKYNERQSKISGGQEFTYEGVHGPQYWTKDYGTCSGKHQSPINIEEHEVEDVSFPSIKFVGLQNPQVVTLTNNGHTVAVTFDDPEAIKIYGGPLDSYPYIFKQMHFHWGSDDNEGSEDRINNIAYAMELHAVFYKKSYGSMETAMHYADGLAVLAYFVEVDNTKFNPVYEPLLAAFPIIEEVNTNVTLNGAINSEKLLLPGEIIVSDYYTYHGSLTTPPCSEVVIWIDFKDPFRMSHEQIEAFRSIKTFDNQKLTHNFRPVQKLEDRKIFRNVIVSDLYNSGNVKTISSSLSITFAAVLLTIPPELWLAFFGL</sequence>
<reference evidence="7" key="2">
    <citation type="submission" date="2021-04" db="EMBL/GenBank/DDBJ databases">
        <title>Genome-wide patterns of bracovirus chromosomal integration into multiple host tissues during parasitism.</title>
        <authorList>
            <person name="Chebbi M.A.C."/>
        </authorList>
    </citation>
    <scope>NUCLEOTIDE SEQUENCE</scope>
    <source>
        <tissue evidence="7">Whole body</tissue>
    </source>
</reference>
<dbReference type="GO" id="GO:0008270">
    <property type="term" value="F:zinc ion binding"/>
    <property type="evidence" value="ECO:0007669"/>
    <property type="project" value="InterPro"/>
</dbReference>
<keyword evidence="8" id="KW-1185">Reference proteome</keyword>
<dbReference type="InterPro" id="IPR001148">
    <property type="entry name" value="CA_dom"/>
</dbReference>
<dbReference type="PROSITE" id="PS51144">
    <property type="entry name" value="ALPHA_CA_2"/>
    <property type="match status" value="1"/>
</dbReference>
<evidence type="ECO:0000256" key="5">
    <source>
        <dbReference type="ARBA" id="ARBA00023180"/>
    </source>
</evidence>
<evidence type="ECO:0000256" key="4">
    <source>
        <dbReference type="ARBA" id="ARBA00022833"/>
    </source>
</evidence>
<comment type="similarity">
    <text evidence="1">Belongs to the alpha-carbonic anhydrase family.</text>
</comment>
<evidence type="ECO:0000256" key="1">
    <source>
        <dbReference type="ARBA" id="ARBA00010718"/>
    </source>
</evidence>
<protein>
    <recommendedName>
        <fullName evidence="2">carbonic anhydrase</fullName>
        <ecNumber evidence="2">4.2.1.1</ecNumber>
    </recommendedName>
</protein>
<gene>
    <name evidence="7" type="ORF">G9C98_002247</name>
</gene>
<dbReference type="SMART" id="SM01057">
    <property type="entry name" value="Carb_anhydrase"/>
    <property type="match status" value="1"/>
</dbReference>
<dbReference type="FunFam" id="3.10.200.10:FF:000003">
    <property type="entry name" value="Carbonic anhydrase 12"/>
    <property type="match status" value="1"/>
</dbReference>
<evidence type="ECO:0000259" key="6">
    <source>
        <dbReference type="PROSITE" id="PS51144"/>
    </source>
</evidence>
<keyword evidence="5" id="KW-0325">Glycoprotein</keyword>
<evidence type="ECO:0000313" key="7">
    <source>
        <dbReference type="EMBL" id="KAG8041259.1"/>
    </source>
</evidence>
<dbReference type="EC" id="4.2.1.1" evidence="2"/>
<dbReference type="AlphaFoldDB" id="A0A8J5RJH8"/>
<name>A0A8J5RJH8_9HYME</name>
<proteinExistence type="inferred from homology"/>
<evidence type="ECO:0000256" key="2">
    <source>
        <dbReference type="ARBA" id="ARBA00012925"/>
    </source>
</evidence>
<dbReference type="GO" id="GO:0004089">
    <property type="term" value="F:carbonate dehydratase activity"/>
    <property type="evidence" value="ECO:0007669"/>
    <property type="project" value="UniProtKB-EC"/>
</dbReference>
<reference evidence="7" key="1">
    <citation type="submission" date="2020-03" db="EMBL/GenBank/DDBJ databases">
        <authorList>
            <person name="Chebbi M.A."/>
            <person name="Drezen J.M."/>
        </authorList>
    </citation>
    <scope>NUCLEOTIDE SEQUENCE</scope>
    <source>
        <tissue evidence="7">Whole body</tissue>
    </source>
</reference>
<dbReference type="Pfam" id="PF00194">
    <property type="entry name" value="Carb_anhydrase"/>
    <property type="match status" value="1"/>
</dbReference>
<dbReference type="PANTHER" id="PTHR18952">
    <property type="entry name" value="CARBONIC ANHYDRASE"/>
    <property type="match status" value="1"/>
</dbReference>
<dbReference type="GO" id="GO:0005737">
    <property type="term" value="C:cytoplasm"/>
    <property type="evidence" value="ECO:0007669"/>
    <property type="project" value="TreeGrafter"/>
</dbReference>
<dbReference type="CDD" id="cd00326">
    <property type="entry name" value="alpha_CA"/>
    <property type="match status" value="1"/>
</dbReference>
<comment type="caution">
    <text evidence="7">The sequence shown here is derived from an EMBL/GenBank/DDBJ whole genome shotgun (WGS) entry which is preliminary data.</text>
</comment>
<evidence type="ECO:0000313" key="8">
    <source>
        <dbReference type="Proteomes" id="UP000729913"/>
    </source>
</evidence>